<dbReference type="GO" id="GO:0032259">
    <property type="term" value="P:methylation"/>
    <property type="evidence" value="ECO:0007669"/>
    <property type="project" value="UniProtKB-KW"/>
</dbReference>
<dbReference type="Proteomes" id="UP000727993">
    <property type="component" value="Unassembled WGS sequence"/>
</dbReference>
<sequence length="319" mass="33841">MTEPQASTEHPNPWRPGPPDPWDAHAAWWQDEFTEGADPEYVEQILPLIASRLPAEGRVLDVGCGEGQVTRLAVEHGLCAVGLDPAGAQIDEAERRRRARAVSPGGEAAVSPGGEAAVSPGGEAAVSPGGEAAVSPGGEAAVSPGGEAAYARGSLLDLPVGDATVDFVVASLVFEHVGDYRRGLAEAARVLVPGGRFLLLLNHPLLQTPDSGWIDDHVLDPPEQYWRIGPYLSEVINVEEVQPGIHITFHHRPLSSYLNSAISVGLSLDRMDEPAPPPGFIARAPEYAEVVEIPRLMALQFTRTPALHAIGQPPPDQAQ</sequence>
<feature type="region of interest" description="Disordered" evidence="1">
    <location>
        <begin position="1"/>
        <end position="24"/>
    </location>
</feature>
<accession>A0A936NEN5</accession>
<gene>
    <name evidence="2" type="ORF">IPN02_19425</name>
</gene>
<dbReference type="CDD" id="cd02440">
    <property type="entry name" value="AdoMet_MTases"/>
    <property type="match status" value="1"/>
</dbReference>
<organism evidence="2 3">
    <name type="scientific">Candidatus Neomicrothrix subdominans</name>
    <dbReference type="NCBI Taxonomy" id="2954438"/>
    <lineage>
        <taxon>Bacteria</taxon>
        <taxon>Bacillati</taxon>
        <taxon>Actinomycetota</taxon>
        <taxon>Acidimicrobiia</taxon>
        <taxon>Acidimicrobiales</taxon>
        <taxon>Microthrixaceae</taxon>
        <taxon>Candidatus Neomicrothrix</taxon>
    </lineage>
</organism>
<dbReference type="PANTHER" id="PTHR42912">
    <property type="entry name" value="METHYLTRANSFERASE"/>
    <property type="match status" value="1"/>
</dbReference>
<dbReference type="Gene3D" id="3.40.50.150">
    <property type="entry name" value="Vaccinia Virus protein VP39"/>
    <property type="match status" value="2"/>
</dbReference>
<reference evidence="2 3" key="1">
    <citation type="submission" date="2020-10" db="EMBL/GenBank/DDBJ databases">
        <title>Connecting structure to function with the recovery of over 1000 high-quality activated sludge metagenome-assembled genomes encoding full-length rRNA genes using long-read sequencing.</title>
        <authorList>
            <person name="Singleton C.M."/>
            <person name="Petriglieri F."/>
            <person name="Kristensen J.M."/>
            <person name="Kirkegaard R.H."/>
            <person name="Michaelsen T.Y."/>
            <person name="Andersen M.H."/>
            <person name="Karst S.M."/>
            <person name="Dueholm M.S."/>
            <person name="Nielsen P.H."/>
            <person name="Albertsen M."/>
        </authorList>
    </citation>
    <scope>NUCLEOTIDE SEQUENCE [LARGE SCALE GENOMIC DNA]</scope>
    <source>
        <strain evidence="2">Lyne_18-Q3-R50-59_MAXAC.006</strain>
    </source>
</reference>
<dbReference type="EMBL" id="JADJZA010000011">
    <property type="protein sequence ID" value="MBK9298953.1"/>
    <property type="molecule type" value="Genomic_DNA"/>
</dbReference>
<feature type="compositionally biased region" description="Polar residues" evidence="1">
    <location>
        <begin position="1"/>
        <end position="10"/>
    </location>
</feature>
<evidence type="ECO:0000256" key="1">
    <source>
        <dbReference type="SAM" id="MobiDB-lite"/>
    </source>
</evidence>
<comment type="caution">
    <text evidence="2">The sequence shown here is derived from an EMBL/GenBank/DDBJ whole genome shotgun (WGS) entry which is preliminary data.</text>
</comment>
<protein>
    <submittedName>
        <fullName evidence="2">Class I SAM-dependent methyltransferase</fullName>
    </submittedName>
</protein>
<dbReference type="InterPro" id="IPR029063">
    <property type="entry name" value="SAM-dependent_MTases_sf"/>
</dbReference>
<keyword evidence="2" id="KW-0489">Methyltransferase</keyword>
<feature type="region of interest" description="Disordered" evidence="1">
    <location>
        <begin position="98"/>
        <end position="140"/>
    </location>
</feature>
<evidence type="ECO:0000313" key="2">
    <source>
        <dbReference type="EMBL" id="MBK9298953.1"/>
    </source>
</evidence>
<proteinExistence type="predicted"/>
<dbReference type="InterPro" id="IPR050508">
    <property type="entry name" value="Methyltransf_Superfamily"/>
</dbReference>
<keyword evidence="2" id="KW-0808">Transferase</keyword>
<dbReference type="SUPFAM" id="SSF53335">
    <property type="entry name" value="S-adenosyl-L-methionine-dependent methyltransferases"/>
    <property type="match status" value="1"/>
</dbReference>
<evidence type="ECO:0000313" key="3">
    <source>
        <dbReference type="Proteomes" id="UP000727993"/>
    </source>
</evidence>
<dbReference type="GO" id="GO:0008168">
    <property type="term" value="F:methyltransferase activity"/>
    <property type="evidence" value="ECO:0007669"/>
    <property type="project" value="UniProtKB-KW"/>
</dbReference>
<name>A0A936NEN5_9ACTN</name>
<dbReference type="Pfam" id="PF13489">
    <property type="entry name" value="Methyltransf_23"/>
    <property type="match status" value="1"/>
</dbReference>
<dbReference type="AlphaFoldDB" id="A0A936NEN5"/>